<evidence type="ECO:0000256" key="5">
    <source>
        <dbReference type="ARBA" id="ARBA00023002"/>
    </source>
</evidence>
<evidence type="ECO:0000313" key="8">
    <source>
        <dbReference type="EMBL" id="KAK7460393.1"/>
    </source>
</evidence>
<evidence type="ECO:0000256" key="4">
    <source>
        <dbReference type="ARBA" id="ARBA00022723"/>
    </source>
</evidence>
<dbReference type="Proteomes" id="UP001498398">
    <property type="component" value="Unassembled WGS sequence"/>
</dbReference>
<organism evidence="8 9">
    <name type="scientific">Marasmiellus scandens</name>
    <dbReference type="NCBI Taxonomy" id="2682957"/>
    <lineage>
        <taxon>Eukaryota</taxon>
        <taxon>Fungi</taxon>
        <taxon>Dikarya</taxon>
        <taxon>Basidiomycota</taxon>
        <taxon>Agaricomycotina</taxon>
        <taxon>Agaricomycetes</taxon>
        <taxon>Agaricomycetidae</taxon>
        <taxon>Agaricales</taxon>
        <taxon>Marasmiineae</taxon>
        <taxon>Omphalotaceae</taxon>
        <taxon>Marasmiellus</taxon>
    </lineage>
</organism>
<keyword evidence="9" id="KW-1185">Reference proteome</keyword>
<evidence type="ECO:0000256" key="7">
    <source>
        <dbReference type="ARBA" id="ARBA00023033"/>
    </source>
</evidence>
<dbReference type="PANTHER" id="PTHR46300:SF7">
    <property type="entry name" value="P450, PUTATIVE (EUROFUNG)-RELATED"/>
    <property type="match status" value="1"/>
</dbReference>
<keyword evidence="5" id="KW-0560">Oxidoreductase</keyword>
<comment type="similarity">
    <text evidence="2">Belongs to the cytochrome P450 family.</text>
</comment>
<reference evidence="8 9" key="1">
    <citation type="submission" date="2024-01" db="EMBL/GenBank/DDBJ databases">
        <title>A draft genome for the cacao thread blight pathogen Marasmiellus scandens.</title>
        <authorList>
            <person name="Baruah I.K."/>
            <person name="Leung J."/>
            <person name="Bukari Y."/>
            <person name="Amoako-Attah I."/>
            <person name="Meinhardt L.W."/>
            <person name="Bailey B.A."/>
            <person name="Cohen S.P."/>
        </authorList>
    </citation>
    <scope>NUCLEOTIDE SEQUENCE [LARGE SCALE GENOMIC DNA]</scope>
    <source>
        <strain evidence="8 9">GH-19</strain>
    </source>
</reference>
<evidence type="ECO:0000313" key="9">
    <source>
        <dbReference type="Proteomes" id="UP001498398"/>
    </source>
</evidence>
<dbReference type="SUPFAM" id="SSF48264">
    <property type="entry name" value="Cytochrome P450"/>
    <property type="match status" value="1"/>
</dbReference>
<dbReference type="EMBL" id="JBANRG010000015">
    <property type="protein sequence ID" value="KAK7460393.1"/>
    <property type="molecule type" value="Genomic_DNA"/>
</dbReference>
<evidence type="ECO:0000256" key="6">
    <source>
        <dbReference type="ARBA" id="ARBA00023004"/>
    </source>
</evidence>
<dbReference type="Pfam" id="PF00067">
    <property type="entry name" value="p450"/>
    <property type="match status" value="1"/>
</dbReference>
<dbReference type="InterPro" id="IPR036396">
    <property type="entry name" value="Cyt_P450_sf"/>
</dbReference>
<proteinExistence type="inferred from homology"/>
<accession>A0ABR1JEH4</accession>
<dbReference type="PANTHER" id="PTHR46300">
    <property type="entry name" value="P450, PUTATIVE (EUROFUNG)-RELATED-RELATED"/>
    <property type="match status" value="1"/>
</dbReference>
<comment type="cofactor">
    <cofactor evidence="1">
        <name>heme</name>
        <dbReference type="ChEBI" id="CHEBI:30413"/>
    </cofactor>
</comment>
<gene>
    <name evidence="8" type="ORF">VKT23_009116</name>
</gene>
<evidence type="ECO:0000256" key="1">
    <source>
        <dbReference type="ARBA" id="ARBA00001971"/>
    </source>
</evidence>
<evidence type="ECO:0000256" key="2">
    <source>
        <dbReference type="ARBA" id="ARBA00010617"/>
    </source>
</evidence>
<evidence type="ECO:0008006" key="10">
    <source>
        <dbReference type="Google" id="ProtNLM"/>
    </source>
</evidence>
<keyword evidence="4" id="KW-0479">Metal-binding</keyword>
<sequence length="277" mass="31476">MDPFSPASLVIIAALLSFWLRWRRPNKLPLPPGPRGLPLIGNLLGVITDKSSKSQYLKYLELGRVHNSDIVHIDVCGDHIIVLNSAKTVDDLLEKRSSNYSDRPPMPMMNDLVGWNEFDIGFMKYSESWKLHRRTFNQYFRPQAVTSYHPVHRKEVMVLLNKLLADPENLHAHVQNYAGASILRVAYGITSEEEKAYYVKLASLATESFTAGTNHGSFMVDYIPSLKYLPSWAPGASFKRKAEVWAKYISGLNHHPWQKLKSFVASSRVIIYPFSGD</sequence>
<dbReference type="Gene3D" id="1.10.630.10">
    <property type="entry name" value="Cytochrome P450"/>
    <property type="match status" value="1"/>
</dbReference>
<comment type="caution">
    <text evidence="8">The sequence shown here is derived from an EMBL/GenBank/DDBJ whole genome shotgun (WGS) entry which is preliminary data.</text>
</comment>
<keyword evidence="3" id="KW-0349">Heme</keyword>
<keyword evidence="7" id="KW-0503">Monooxygenase</keyword>
<keyword evidence="6" id="KW-0408">Iron</keyword>
<dbReference type="InterPro" id="IPR050364">
    <property type="entry name" value="Cytochrome_P450_fung"/>
</dbReference>
<name>A0ABR1JEH4_9AGAR</name>
<dbReference type="InterPro" id="IPR001128">
    <property type="entry name" value="Cyt_P450"/>
</dbReference>
<protein>
    <recommendedName>
        <fullName evidence="10">Cytochrome P450</fullName>
    </recommendedName>
</protein>
<evidence type="ECO:0000256" key="3">
    <source>
        <dbReference type="ARBA" id="ARBA00022617"/>
    </source>
</evidence>